<organism evidence="3 4">
    <name type="scientific">Rhypophila decipiens</name>
    <dbReference type="NCBI Taxonomy" id="261697"/>
    <lineage>
        <taxon>Eukaryota</taxon>
        <taxon>Fungi</taxon>
        <taxon>Dikarya</taxon>
        <taxon>Ascomycota</taxon>
        <taxon>Pezizomycotina</taxon>
        <taxon>Sordariomycetes</taxon>
        <taxon>Sordariomycetidae</taxon>
        <taxon>Sordariales</taxon>
        <taxon>Naviculisporaceae</taxon>
        <taxon>Rhypophila</taxon>
    </lineage>
</organism>
<feature type="domain" description="AAA+ ATPase" evidence="2">
    <location>
        <begin position="614"/>
        <end position="713"/>
    </location>
</feature>
<evidence type="ECO:0000256" key="1">
    <source>
        <dbReference type="SAM" id="MobiDB-lite"/>
    </source>
</evidence>
<sequence>MADENHNTDTAEKRMAVDDHRETEEHSPGRNPYWGSEYGRQERIFLCEPQPTTSPLKPEIRECDWSQFKNVLADDPIYAIDILVAGSDLNLQVLDEFVRRHPPGGEYRGATWRHPLFYKKWIPSPHRWIQRIRIRSAAILQALNDITGDTWDTSKAHTFMKPFGYLIFHQEAMKKKLASLELEILEHISNATGEQDSTSDVEEIRCYTDFVDSSLLPLYRQFENDNNNSRKITFDDLWYLFRPGELIVDGSVETNPHFETLRGSDSYVDTMKVIWRVADVRPHEGRIRYDTVYADSSSGTSSDVPGSEEDRDSNTLHVLWFSEPVAPRPIVGWFTLRCYYIDFDGEHYFPVWKKIAIPPFTGERSISSVTVYPLRFAHDSDIVYRNAVLQGERFLDCVGRKHLWHSGWFLMGDPDGTMMVSTKGAPMKETAEYTGEVYVDVKEAMNDRLQWRIFHRACTPYQVSTRTFIEPFPVVTWDTSDRKRDLSSRYEIVVLNDDVHRFQFDKCLPNDRYISEPHGLKAGDPLSLGDDDLALLPRRLYVYILRFHFFIPVDVNNLQHLSSQPKAFEEVIFKKKSLVKDRLNALLDSYFQRKKLIEVASTLATDDFVRGKASGLVILLQGAPGTGKTATVEAIAQSRGKPLIVVNPDDADDDIKLNGIFRVATKWDCIVLWDEVDVLLTRRSTRVQENIFVSKLLRYLETFTGILFLTTMRAGAFDEGVKSRVHLSICYHPLDELQTVEIFKIHLSQLRRSESLQHDACPDFRPVGIWESDILNFAREHYNTNSVQIGRWNGRQIRNAVRVAAAIAHYEYRETPPDIQPQLRADHFRKVAELTKEYDDIRQKTLGITDGGLAISTRERFDIETDRSRADKSVKSTSKSIRTGASRNSSSSALRGAGYRSEDADHRDSNPRNNEDGDDNQNPDEDEDVDDMNREKHKFSHPSVTGRRDAHDPLGENGGDHHRISGFGPDRHDSFGTGSSAGMLKENLWGRKY</sequence>
<reference evidence="3" key="1">
    <citation type="journal article" date="2023" name="Mol. Phylogenet. Evol.">
        <title>Genome-scale phylogeny and comparative genomics of the fungal order Sordariales.</title>
        <authorList>
            <person name="Hensen N."/>
            <person name="Bonometti L."/>
            <person name="Westerberg I."/>
            <person name="Brannstrom I.O."/>
            <person name="Guillou S."/>
            <person name="Cros-Aarteil S."/>
            <person name="Calhoun S."/>
            <person name="Haridas S."/>
            <person name="Kuo A."/>
            <person name="Mondo S."/>
            <person name="Pangilinan J."/>
            <person name="Riley R."/>
            <person name="LaButti K."/>
            <person name="Andreopoulos B."/>
            <person name="Lipzen A."/>
            <person name="Chen C."/>
            <person name="Yan M."/>
            <person name="Daum C."/>
            <person name="Ng V."/>
            <person name="Clum A."/>
            <person name="Steindorff A."/>
            <person name="Ohm R.A."/>
            <person name="Martin F."/>
            <person name="Silar P."/>
            <person name="Natvig D.O."/>
            <person name="Lalanne C."/>
            <person name="Gautier V."/>
            <person name="Ament-Velasquez S.L."/>
            <person name="Kruys A."/>
            <person name="Hutchinson M.I."/>
            <person name="Powell A.J."/>
            <person name="Barry K."/>
            <person name="Miller A.N."/>
            <person name="Grigoriev I.V."/>
            <person name="Debuchy R."/>
            <person name="Gladieux P."/>
            <person name="Hiltunen Thoren M."/>
            <person name="Johannesson H."/>
        </authorList>
    </citation>
    <scope>NUCLEOTIDE SEQUENCE</scope>
    <source>
        <strain evidence="3">PSN293</strain>
    </source>
</reference>
<dbReference type="Pfam" id="PF22942">
    <property type="entry name" value="DUF7025"/>
    <property type="match status" value="1"/>
</dbReference>
<proteinExistence type="predicted"/>
<comment type="caution">
    <text evidence="3">The sequence shown here is derived from an EMBL/GenBank/DDBJ whole genome shotgun (WGS) entry which is preliminary data.</text>
</comment>
<feature type="compositionally biased region" description="Basic and acidic residues" evidence="1">
    <location>
        <begin position="865"/>
        <end position="874"/>
    </location>
</feature>
<dbReference type="Gene3D" id="3.40.50.300">
    <property type="entry name" value="P-loop containing nucleotide triphosphate hydrolases"/>
    <property type="match status" value="1"/>
</dbReference>
<dbReference type="PANTHER" id="PTHR46411:SF3">
    <property type="entry name" value="AAA+ ATPASE DOMAIN-CONTAINING PROTEIN"/>
    <property type="match status" value="1"/>
</dbReference>
<reference evidence="3" key="2">
    <citation type="submission" date="2023-05" db="EMBL/GenBank/DDBJ databases">
        <authorList>
            <consortium name="Lawrence Berkeley National Laboratory"/>
            <person name="Steindorff A."/>
            <person name="Hensen N."/>
            <person name="Bonometti L."/>
            <person name="Westerberg I."/>
            <person name="Brannstrom I.O."/>
            <person name="Guillou S."/>
            <person name="Cros-Aarteil S."/>
            <person name="Calhoun S."/>
            <person name="Haridas S."/>
            <person name="Kuo A."/>
            <person name="Mondo S."/>
            <person name="Pangilinan J."/>
            <person name="Riley R."/>
            <person name="Labutti K."/>
            <person name="Andreopoulos B."/>
            <person name="Lipzen A."/>
            <person name="Chen C."/>
            <person name="Yanf M."/>
            <person name="Daum C."/>
            <person name="Ng V."/>
            <person name="Clum A."/>
            <person name="Ohm R."/>
            <person name="Martin F."/>
            <person name="Silar P."/>
            <person name="Natvig D."/>
            <person name="Lalanne C."/>
            <person name="Gautier V."/>
            <person name="Ament-Velasquez S.L."/>
            <person name="Kruys A."/>
            <person name="Hutchinson M.I."/>
            <person name="Powell A.J."/>
            <person name="Barry K."/>
            <person name="Miller A.N."/>
            <person name="Grigoriev I.V."/>
            <person name="Debuchy R."/>
            <person name="Gladieux P."/>
            <person name="Thoren M.H."/>
            <person name="Johannesson H."/>
        </authorList>
    </citation>
    <scope>NUCLEOTIDE SEQUENCE</scope>
    <source>
        <strain evidence="3">PSN293</strain>
    </source>
</reference>
<dbReference type="GO" id="GO:0016887">
    <property type="term" value="F:ATP hydrolysis activity"/>
    <property type="evidence" value="ECO:0007669"/>
    <property type="project" value="InterPro"/>
</dbReference>
<dbReference type="SUPFAM" id="SSF52540">
    <property type="entry name" value="P-loop containing nucleoside triphosphate hydrolases"/>
    <property type="match status" value="1"/>
</dbReference>
<dbReference type="Proteomes" id="UP001301769">
    <property type="component" value="Unassembled WGS sequence"/>
</dbReference>
<feature type="compositionally biased region" description="Acidic residues" evidence="1">
    <location>
        <begin position="916"/>
        <end position="930"/>
    </location>
</feature>
<keyword evidence="4" id="KW-1185">Reference proteome</keyword>
<feature type="compositionally biased region" description="Basic and acidic residues" evidence="1">
    <location>
        <begin position="1"/>
        <end position="28"/>
    </location>
</feature>
<dbReference type="InterPro" id="IPR003959">
    <property type="entry name" value="ATPase_AAA_core"/>
</dbReference>
<name>A0AAN7B5X5_9PEZI</name>
<dbReference type="Pfam" id="PF00004">
    <property type="entry name" value="AAA"/>
    <property type="match status" value="1"/>
</dbReference>
<feature type="region of interest" description="Disordered" evidence="1">
    <location>
        <begin position="1"/>
        <end position="35"/>
    </location>
</feature>
<dbReference type="Pfam" id="PF23232">
    <property type="entry name" value="AAA_lid_13"/>
    <property type="match status" value="1"/>
</dbReference>
<dbReference type="InterPro" id="IPR027417">
    <property type="entry name" value="P-loop_NTPase"/>
</dbReference>
<protein>
    <recommendedName>
        <fullName evidence="2">AAA+ ATPase domain-containing protein</fullName>
    </recommendedName>
</protein>
<gene>
    <name evidence="3" type="ORF">QBC37DRAFT_422209</name>
</gene>
<dbReference type="GO" id="GO:0005524">
    <property type="term" value="F:ATP binding"/>
    <property type="evidence" value="ECO:0007669"/>
    <property type="project" value="InterPro"/>
</dbReference>
<evidence type="ECO:0000259" key="2">
    <source>
        <dbReference type="SMART" id="SM00382"/>
    </source>
</evidence>
<dbReference type="EMBL" id="MU858101">
    <property type="protein sequence ID" value="KAK4213981.1"/>
    <property type="molecule type" value="Genomic_DNA"/>
</dbReference>
<feature type="region of interest" description="Disordered" evidence="1">
    <location>
        <begin position="865"/>
        <end position="993"/>
    </location>
</feature>
<feature type="compositionally biased region" description="Basic and acidic residues" evidence="1">
    <location>
        <begin position="946"/>
        <end position="974"/>
    </location>
</feature>
<dbReference type="AlphaFoldDB" id="A0AAN7B5X5"/>
<dbReference type="InterPro" id="IPR056599">
    <property type="entry name" value="AAA_lid_fung"/>
</dbReference>
<dbReference type="PROSITE" id="PS00018">
    <property type="entry name" value="EF_HAND_1"/>
    <property type="match status" value="1"/>
</dbReference>
<feature type="compositionally biased region" description="Basic and acidic residues" evidence="1">
    <location>
        <begin position="900"/>
        <end position="915"/>
    </location>
</feature>
<accession>A0AAN7B5X5</accession>
<dbReference type="PANTHER" id="PTHR46411">
    <property type="entry name" value="FAMILY ATPASE, PUTATIVE-RELATED"/>
    <property type="match status" value="1"/>
</dbReference>
<feature type="compositionally biased region" description="Polar residues" evidence="1">
    <location>
        <begin position="875"/>
        <end position="893"/>
    </location>
</feature>
<dbReference type="InterPro" id="IPR003593">
    <property type="entry name" value="AAA+_ATPase"/>
</dbReference>
<dbReference type="InterPro" id="IPR054289">
    <property type="entry name" value="DUF7025"/>
</dbReference>
<evidence type="ECO:0000313" key="3">
    <source>
        <dbReference type="EMBL" id="KAK4213981.1"/>
    </source>
</evidence>
<evidence type="ECO:0000313" key="4">
    <source>
        <dbReference type="Proteomes" id="UP001301769"/>
    </source>
</evidence>
<dbReference type="InterPro" id="IPR018247">
    <property type="entry name" value="EF_Hand_1_Ca_BS"/>
</dbReference>
<dbReference type="SMART" id="SM00382">
    <property type="entry name" value="AAA"/>
    <property type="match status" value="1"/>
</dbReference>